<comment type="caution">
    <text evidence="2">The sequence shown here is derived from an EMBL/GenBank/DDBJ whole genome shotgun (WGS) entry which is preliminary data.</text>
</comment>
<protein>
    <submittedName>
        <fullName evidence="2">Uncharacterized protein</fullName>
    </submittedName>
</protein>
<proteinExistence type="predicted"/>
<gene>
    <name evidence="2" type="ORF">RUM44_010258</name>
</gene>
<sequence length="111" mass="12019">MATADKVREVCKHKSASEHKKKKSKLISEKVGHIDDDNDDDLSEVGRFQAHKQMPGFCCPTAGDIKKGSNYVCDQSIGVGNDLLNGFVLVDSTQMTEGKSLMLGHGGNPNQ</sequence>
<dbReference type="Proteomes" id="UP001359485">
    <property type="component" value="Unassembled WGS sequence"/>
</dbReference>
<accession>A0ABR1AV10</accession>
<dbReference type="EMBL" id="JAWJWF010000045">
    <property type="protein sequence ID" value="KAK6627779.1"/>
    <property type="molecule type" value="Genomic_DNA"/>
</dbReference>
<evidence type="ECO:0000256" key="1">
    <source>
        <dbReference type="SAM" id="MobiDB-lite"/>
    </source>
</evidence>
<feature type="compositionally biased region" description="Basic and acidic residues" evidence="1">
    <location>
        <begin position="26"/>
        <end position="35"/>
    </location>
</feature>
<name>A0ABR1AV10_POLSC</name>
<organism evidence="2 3">
    <name type="scientific">Polyplax serrata</name>
    <name type="common">Common mouse louse</name>
    <dbReference type="NCBI Taxonomy" id="468196"/>
    <lineage>
        <taxon>Eukaryota</taxon>
        <taxon>Metazoa</taxon>
        <taxon>Ecdysozoa</taxon>
        <taxon>Arthropoda</taxon>
        <taxon>Hexapoda</taxon>
        <taxon>Insecta</taxon>
        <taxon>Pterygota</taxon>
        <taxon>Neoptera</taxon>
        <taxon>Paraneoptera</taxon>
        <taxon>Psocodea</taxon>
        <taxon>Troctomorpha</taxon>
        <taxon>Phthiraptera</taxon>
        <taxon>Anoplura</taxon>
        <taxon>Polyplacidae</taxon>
        <taxon>Polyplax</taxon>
    </lineage>
</organism>
<reference evidence="2 3" key="1">
    <citation type="submission" date="2023-09" db="EMBL/GenBank/DDBJ databases">
        <title>Genomes of two closely related lineages of the louse Polyplax serrata with different host specificities.</title>
        <authorList>
            <person name="Martinu J."/>
            <person name="Tarabai H."/>
            <person name="Stefka J."/>
            <person name="Hypsa V."/>
        </authorList>
    </citation>
    <scope>NUCLEOTIDE SEQUENCE [LARGE SCALE GENOMIC DNA]</scope>
    <source>
        <strain evidence="2">98ZLc_SE</strain>
    </source>
</reference>
<feature type="compositionally biased region" description="Basic and acidic residues" evidence="1">
    <location>
        <begin position="1"/>
        <end position="18"/>
    </location>
</feature>
<evidence type="ECO:0000313" key="2">
    <source>
        <dbReference type="EMBL" id="KAK6627779.1"/>
    </source>
</evidence>
<keyword evidence="3" id="KW-1185">Reference proteome</keyword>
<feature type="region of interest" description="Disordered" evidence="1">
    <location>
        <begin position="1"/>
        <end position="39"/>
    </location>
</feature>
<evidence type="ECO:0000313" key="3">
    <source>
        <dbReference type="Proteomes" id="UP001359485"/>
    </source>
</evidence>